<organism evidence="1 2">
    <name type="scientific">Trichocoleus desertorum GB2-A4</name>
    <dbReference type="NCBI Taxonomy" id="2933944"/>
    <lineage>
        <taxon>Bacteria</taxon>
        <taxon>Bacillati</taxon>
        <taxon>Cyanobacteriota</taxon>
        <taxon>Cyanophyceae</taxon>
        <taxon>Leptolyngbyales</taxon>
        <taxon>Trichocoleusaceae</taxon>
        <taxon>Trichocoleus</taxon>
    </lineage>
</organism>
<keyword evidence="2" id="KW-1185">Reference proteome</keyword>
<sequence length="343" mass="39594">MNNIHQWNEISNSFKQGLILGNGASIAVHGQFNYKNLFQNAIERGFISEDIEKIFSHLETEDFELVLKLLWHTYSINQALDIQDGRTNLAYQLVRDALIKAVREIHINYDDVKENDLPNIASFLRGFKTIVSLNYDLLVYWAMMYNNDQIGQEKIFKDCFLDSKFRDDWQFFRKPHRREDPVLVFYPHGNLSLVTNIFGEEIKVKSNKRQLLETIISKWERGSHTPLFVSEGNSEQKASAIQRSPYLRTVYQEVLRNLGSNIAIYGWSMNDQDQHILKAISQGRNKVKALAISVRTNSGSIEEKCNEITKKVKTFLIDPELEIIFFDSASEGCWVNSPCAMAA</sequence>
<comment type="caution">
    <text evidence="1">The sequence shown here is derived from an EMBL/GenBank/DDBJ whole genome shotgun (WGS) entry which is preliminary data.</text>
</comment>
<name>A0ABV0JEW2_9CYAN</name>
<dbReference type="EMBL" id="JAMPKM010000025">
    <property type="protein sequence ID" value="MEP0820297.1"/>
    <property type="molecule type" value="Genomic_DNA"/>
</dbReference>
<accession>A0ABV0JEW2</accession>
<dbReference type="Pfam" id="PF16263">
    <property type="entry name" value="DUF4917"/>
    <property type="match status" value="1"/>
</dbReference>
<proteinExistence type="predicted"/>
<reference evidence="1 2" key="1">
    <citation type="submission" date="2022-04" db="EMBL/GenBank/DDBJ databases">
        <title>Positive selection, recombination, and allopatry shape intraspecific diversity of widespread and dominant cyanobacteria.</title>
        <authorList>
            <person name="Wei J."/>
            <person name="Shu W."/>
            <person name="Hu C."/>
        </authorList>
    </citation>
    <scope>NUCLEOTIDE SEQUENCE [LARGE SCALE GENOMIC DNA]</scope>
    <source>
        <strain evidence="1 2">GB2-A4</strain>
    </source>
</reference>
<evidence type="ECO:0000313" key="1">
    <source>
        <dbReference type="EMBL" id="MEP0820297.1"/>
    </source>
</evidence>
<gene>
    <name evidence="1" type="ORF">NC998_24670</name>
</gene>
<dbReference type="Proteomes" id="UP001464891">
    <property type="component" value="Unassembled WGS sequence"/>
</dbReference>
<protein>
    <submittedName>
        <fullName evidence="1">DUF4917 family protein</fullName>
    </submittedName>
</protein>
<dbReference type="RefSeq" id="WP_190442462.1">
    <property type="nucleotide sequence ID" value="NZ_JAMPKM010000025.1"/>
</dbReference>
<dbReference type="InterPro" id="IPR032581">
    <property type="entry name" value="DUF4917"/>
</dbReference>
<evidence type="ECO:0000313" key="2">
    <source>
        <dbReference type="Proteomes" id="UP001464891"/>
    </source>
</evidence>